<evidence type="ECO:0000256" key="1">
    <source>
        <dbReference type="SAM" id="Phobius"/>
    </source>
</evidence>
<keyword evidence="1" id="KW-1133">Transmembrane helix</keyword>
<sequence length="100" mass="10515">MPTTEISPVRCGRREIGAYVTGPQGARFVPALDVTALAAATAVAVAGVAIAVAARRRPAIGSVTMGPGGWVSLKRAAQPPLREKRPWWAHLLRAHRLVAS</sequence>
<organism evidence="2 3">
    <name type="scientific">Paractinoplanes atraurantiacus</name>
    <dbReference type="NCBI Taxonomy" id="1036182"/>
    <lineage>
        <taxon>Bacteria</taxon>
        <taxon>Bacillati</taxon>
        <taxon>Actinomycetota</taxon>
        <taxon>Actinomycetes</taxon>
        <taxon>Micromonosporales</taxon>
        <taxon>Micromonosporaceae</taxon>
        <taxon>Paractinoplanes</taxon>
    </lineage>
</organism>
<protein>
    <submittedName>
        <fullName evidence="2">Uncharacterized protein</fullName>
    </submittedName>
</protein>
<keyword evidence="1" id="KW-0812">Transmembrane</keyword>
<keyword evidence="3" id="KW-1185">Reference proteome</keyword>
<feature type="transmembrane region" description="Helical" evidence="1">
    <location>
        <begin position="34"/>
        <end position="54"/>
    </location>
</feature>
<reference evidence="2 3" key="1">
    <citation type="submission" date="2017-09" db="EMBL/GenBank/DDBJ databases">
        <authorList>
            <person name="Ehlers B."/>
            <person name="Leendertz F.H."/>
        </authorList>
    </citation>
    <scope>NUCLEOTIDE SEQUENCE [LARGE SCALE GENOMIC DNA]</scope>
    <source>
        <strain evidence="2 3">CGMCC 4.6857</strain>
    </source>
</reference>
<proteinExistence type="predicted"/>
<evidence type="ECO:0000313" key="2">
    <source>
        <dbReference type="EMBL" id="SNY45961.1"/>
    </source>
</evidence>
<dbReference type="Proteomes" id="UP000219612">
    <property type="component" value="Unassembled WGS sequence"/>
</dbReference>
<name>A0A285IG78_9ACTN</name>
<evidence type="ECO:0000313" key="3">
    <source>
        <dbReference type="Proteomes" id="UP000219612"/>
    </source>
</evidence>
<keyword evidence="1" id="KW-0472">Membrane</keyword>
<accession>A0A285IG78</accession>
<dbReference type="AlphaFoldDB" id="A0A285IG78"/>
<dbReference type="EMBL" id="OBDY01000007">
    <property type="protein sequence ID" value="SNY45961.1"/>
    <property type="molecule type" value="Genomic_DNA"/>
</dbReference>
<gene>
    <name evidence="2" type="ORF">SAMN05421748_107338</name>
</gene>